<sequence>MSQLVIPFKPKSNTNDPASIKKKELTELGENIVNDLGKTVKSLVKNSNLHDNMLLISKSFAAHEGNISQTDEMVKQMQQLSQELMNQVKFLENSLQQIEPLNQKVTDITNSIHTAVPSSQPHL</sequence>
<gene>
    <name evidence="7" type="ORF">DDB_G0292906</name>
</gene>
<dbReference type="AlphaFoldDB" id="Q54CI6"/>
<dbReference type="VEuPathDB" id="AmoebaDB:DDB_G0292906"/>
<dbReference type="OMA" id="VHENIMT"/>
<evidence type="ECO:0000313" key="8">
    <source>
        <dbReference type="Proteomes" id="UP000002195"/>
    </source>
</evidence>
<evidence type="ECO:0000256" key="1">
    <source>
        <dbReference type="ARBA" id="ARBA00004656"/>
    </source>
</evidence>
<dbReference type="GeneID" id="8628949"/>
<evidence type="ECO:0000313" key="7">
    <source>
        <dbReference type="EMBL" id="EAL61002.1"/>
    </source>
</evidence>
<dbReference type="HOGENOM" id="CLU_2019531_0_0_1"/>
<protein>
    <recommendedName>
        <fullName evidence="3">BLOC-1-related complex subunit 7</fullName>
    </recommendedName>
</protein>
<evidence type="ECO:0000256" key="2">
    <source>
        <dbReference type="ARBA" id="ARBA00005433"/>
    </source>
</evidence>
<proteinExistence type="inferred from homology"/>
<accession>Q54CI6</accession>
<reference evidence="7 8" key="1">
    <citation type="journal article" date="2005" name="Nature">
        <title>The genome of the social amoeba Dictyostelium discoideum.</title>
        <authorList>
            <consortium name="The Dictyostelium discoideum Sequencing Consortium"/>
            <person name="Eichinger L."/>
            <person name="Pachebat J.A."/>
            <person name="Glockner G."/>
            <person name="Rajandream M.A."/>
            <person name="Sucgang R."/>
            <person name="Berriman M."/>
            <person name="Song J."/>
            <person name="Olsen R."/>
            <person name="Szafranski K."/>
            <person name="Xu Q."/>
            <person name="Tunggal B."/>
            <person name="Kummerfeld S."/>
            <person name="Madera M."/>
            <person name="Konfortov B.A."/>
            <person name="Rivero F."/>
            <person name="Bankier A.T."/>
            <person name="Lehmann R."/>
            <person name="Hamlin N."/>
            <person name="Davies R."/>
            <person name="Gaudet P."/>
            <person name="Fey P."/>
            <person name="Pilcher K."/>
            <person name="Chen G."/>
            <person name="Saunders D."/>
            <person name="Sodergren E."/>
            <person name="Davis P."/>
            <person name="Kerhornou A."/>
            <person name="Nie X."/>
            <person name="Hall N."/>
            <person name="Anjard C."/>
            <person name="Hemphill L."/>
            <person name="Bason N."/>
            <person name="Farbrother P."/>
            <person name="Desany B."/>
            <person name="Just E."/>
            <person name="Morio T."/>
            <person name="Rost R."/>
            <person name="Churcher C."/>
            <person name="Cooper J."/>
            <person name="Haydock S."/>
            <person name="van Driessche N."/>
            <person name="Cronin A."/>
            <person name="Goodhead I."/>
            <person name="Muzny D."/>
            <person name="Mourier T."/>
            <person name="Pain A."/>
            <person name="Lu M."/>
            <person name="Harper D."/>
            <person name="Lindsay R."/>
            <person name="Hauser H."/>
            <person name="James K."/>
            <person name="Quiles M."/>
            <person name="Madan Babu M."/>
            <person name="Saito T."/>
            <person name="Buchrieser C."/>
            <person name="Wardroper A."/>
            <person name="Felder M."/>
            <person name="Thangavelu M."/>
            <person name="Johnson D."/>
            <person name="Knights A."/>
            <person name="Loulseged H."/>
            <person name="Mungall K."/>
            <person name="Oliver K."/>
            <person name="Price C."/>
            <person name="Quail M.A."/>
            <person name="Urushihara H."/>
            <person name="Hernandez J."/>
            <person name="Rabbinowitsch E."/>
            <person name="Steffen D."/>
            <person name="Sanders M."/>
            <person name="Ma J."/>
            <person name="Kohara Y."/>
            <person name="Sharp S."/>
            <person name="Simmonds M."/>
            <person name="Spiegler S."/>
            <person name="Tivey A."/>
            <person name="Sugano S."/>
            <person name="White B."/>
            <person name="Walker D."/>
            <person name="Woodward J."/>
            <person name="Winckler T."/>
            <person name="Tanaka Y."/>
            <person name="Shaulsky G."/>
            <person name="Schleicher M."/>
            <person name="Weinstock G."/>
            <person name="Rosenthal A."/>
            <person name="Cox E.C."/>
            <person name="Chisholm R.L."/>
            <person name="Gibbs R."/>
            <person name="Loomis W.F."/>
            <person name="Platzer M."/>
            <person name="Kay R.R."/>
            <person name="Williams J."/>
            <person name="Dear P.H."/>
            <person name="Noegel A.A."/>
            <person name="Barrell B."/>
            <person name="Kuspa A."/>
        </authorList>
    </citation>
    <scope>NUCLEOTIDE SEQUENCE [LARGE SCALE GENOMIC DNA]</scope>
    <source>
        <strain evidence="7 8">AX4</strain>
    </source>
</reference>
<dbReference type="dictyBase" id="DDB_G0292906"/>
<dbReference type="eggNOG" id="ENOG502RHWP">
    <property type="taxonomic scope" value="Eukaryota"/>
</dbReference>
<organism evidence="7 8">
    <name type="scientific">Dictyostelium discoideum</name>
    <name type="common">Social amoeba</name>
    <dbReference type="NCBI Taxonomy" id="44689"/>
    <lineage>
        <taxon>Eukaryota</taxon>
        <taxon>Amoebozoa</taxon>
        <taxon>Evosea</taxon>
        <taxon>Eumycetozoa</taxon>
        <taxon>Dictyostelia</taxon>
        <taxon>Dictyosteliales</taxon>
        <taxon>Dictyosteliaceae</taxon>
        <taxon>Dictyostelium</taxon>
    </lineage>
</organism>
<evidence type="ECO:0000256" key="6">
    <source>
        <dbReference type="SAM" id="Coils"/>
    </source>
</evidence>
<comment type="similarity">
    <text evidence="2">Belongs to the BORCS7 family.</text>
</comment>
<dbReference type="KEGG" id="ddi:DDB_G0292906"/>
<name>Q54CI6_DICDI</name>
<feature type="coiled-coil region" evidence="6">
    <location>
        <begin position="67"/>
        <end position="94"/>
    </location>
</feature>
<keyword evidence="4" id="KW-0472">Membrane</keyword>
<keyword evidence="6" id="KW-0175">Coiled coil</keyword>
<dbReference type="EMBL" id="AAFI02000197">
    <property type="protein sequence ID" value="EAL61002.1"/>
    <property type="molecule type" value="Genomic_DNA"/>
</dbReference>
<dbReference type="InterPro" id="IPR032143">
    <property type="entry name" value="BORCS7"/>
</dbReference>
<evidence type="ECO:0000256" key="4">
    <source>
        <dbReference type="ARBA" id="ARBA00023136"/>
    </source>
</evidence>
<dbReference type="Proteomes" id="UP000002195">
    <property type="component" value="Unassembled WGS sequence"/>
</dbReference>
<keyword evidence="5" id="KW-0458">Lysosome</keyword>
<dbReference type="GO" id="GO:0005765">
    <property type="term" value="C:lysosomal membrane"/>
    <property type="evidence" value="ECO:0007669"/>
    <property type="project" value="UniProtKB-SubCell"/>
</dbReference>
<evidence type="ECO:0000256" key="5">
    <source>
        <dbReference type="ARBA" id="ARBA00023228"/>
    </source>
</evidence>
<comment type="caution">
    <text evidence="7">The sequence shown here is derived from an EMBL/GenBank/DDBJ whole genome shotgun (WGS) entry which is preliminary data.</text>
</comment>
<dbReference type="RefSeq" id="XP_629430.1">
    <property type="nucleotide sequence ID" value="XM_629428.1"/>
</dbReference>
<dbReference type="InParanoid" id="Q54CI6"/>
<keyword evidence="8" id="KW-1185">Reference proteome</keyword>
<dbReference type="PaxDb" id="44689-DDB0191687"/>
<evidence type="ECO:0000256" key="3">
    <source>
        <dbReference type="ARBA" id="ARBA00022295"/>
    </source>
</evidence>
<comment type="subcellular location">
    <subcellularLocation>
        <location evidence="1">Lysosome membrane</location>
    </subcellularLocation>
</comment>
<dbReference type="Pfam" id="PF16088">
    <property type="entry name" value="BORCS7"/>
    <property type="match status" value="1"/>
</dbReference>
<dbReference type="SMR" id="Q54CI6"/>